<dbReference type="EMBL" id="VIIS01001883">
    <property type="protein sequence ID" value="KAF0291392.1"/>
    <property type="molecule type" value="Genomic_DNA"/>
</dbReference>
<dbReference type="GO" id="GO:0004869">
    <property type="term" value="F:cysteine-type endopeptidase inhibitor activity"/>
    <property type="evidence" value="ECO:0007669"/>
    <property type="project" value="InterPro"/>
</dbReference>
<reference evidence="4 5" key="1">
    <citation type="submission" date="2019-07" db="EMBL/GenBank/DDBJ databases">
        <title>Draft genome assembly of a fouling barnacle, Amphibalanus amphitrite (Darwin, 1854): The first reference genome for Thecostraca.</title>
        <authorList>
            <person name="Kim W."/>
        </authorList>
    </citation>
    <scope>NUCLEOTIDE SEQUENCE [LARGE SCALE GENOMIC DNA]</scope>
    <source>
        <strain evidence="4">SNU_AA5</strain>
        <tissue evidence="4">Soma without cirri and trophi</tissue>
    </source>
</reference>
<dbReference type="Proteomes" id="UP000440578">
    <property type="component" value="Unassembled WGS sequence"/>
</dbReference>
<evidence type="ECO:0000256" key="2">
    <source>
        <dbReference type="SAM" id="SignalP"/>
    </source>
</evidence>
<keyword evidence="2" id="KW-0732">Signal</keyword>
<accession>A0A6A4VLG4</accession>
<evidence type="ECO:0000313" key="4">
    <source>
        <dbReference type="EMBL" id="KAF0291392.1"/>
    </source>
</evidence>
<evidence type="ECO:0000259" key="3">
    <source>
        <dbReference type="Pfam" id="PF00031"/>
    </source>
</evidence>
<evidence type="ECO:0000313" key="5">
    <source>
        <dbReference type="Proteomes" id="UP000440578"/>
    </source>
</evidence>
<dbReference type="EMBL" id="VIIS01001883">
    <property type="protein sequence ID" value="KAF0291391.1"/>
    <property type="molecule type" value="Genomic_DNA"/>
</dbReference>
<proteinExistence type="predicted"/>
<dbReference type="Gene3D" id="3.10.450.10">
    <property type="match status" value="1"/>
</dbReference>
<evidence type="ECO:0000256" key="1">
    <source>
        <dbReference type="SAM" id="MobiDB-lite"/>
    </source>
</evidence>
<keyword evidence="5" id="KW-1185">Reference proteome</keyword>
<dbReference type="AlphaFoldDB" id="A0A6A4VLG4"/>
<dbReference type="SUPFAM" id="SSF54403">
    <property type="entry name" value="Cystatin/monellin"/>
    <property type="match status" value="1"/>
</dbReference>
<gene>
    <name evidence="4" type="primary">KNG2_1</name>
    <name evidence="4" type="ORF">FJT64_010460</name>
</gene>
<protein>
    <submittedName>
        <fullName evidence="4">Kininogen-2</fullName>
    </submittedName>
</protein>
<feature type="signal peptide" evidence="2">
    <location>
        <begin position="1"/>
        <end position="19"/>
    </location>
</feature>
<comment type="caution">
    <text evidence="4">The sequence shown here is derived from an EMBL/GenBank/DDBJ whole genome shotgun (WGS) entry which is preliminary data.</text>
</comment>
<feature type="chain" id="PRO_5033526035" evidence="2">
    <location>
        <begin position="20"/>
        <end position="252"/>
    </location>
</feature>
<dbReference type="Pfam" id="PF00031">
    <property type="entry name" value="Cystatin"/>
    <property type="match status" value="1"/>
</dbReference>
<sequence length="252" mass="26798">MVRLPPLLLLLLALSGALAAPATDSPFLDGLDEFLSAFEGLGLAGDPLAEPAPAEAETGTEPPPEQQVVTEVAPCLGCLVELTADSAELREMAQLAAELLEEELNMTRVTEVTQVYRAAYQVQRGYRYELTLELVATNCSRPQEEEQVCAAEPAAEPLLYAVEILEPPEPELPSHLTHYSQVDPDQVLHLPGLWGTTEPTPTPTPATEGPAGGADIEADLLDMISEMERLVQTEPDGGQEAAAAAQPAVEAV</sequence>
<dbReference type="InterPro" id="IPR000010">
    <property type="entry name" value="Cystatin_dom"/>
</dbReference>
<organism evidence="4 5">
    <name type="scientific">Amphibalanus amphitrite</name>
    <name type="common">Striped barnacle</name>
    <name type="synonym">Balanus amphitrite</name>
    <dbReference type="NCBI Taxonomy" id="1232801"/>
    <lineage>
        <taxon>Eukaryota</taxon>
        <taxon>Metazoa</taxon>
        <taxon>Ecdysozoa</taxon>
        <taxon>Arthropoda</taxon>
        <taxon>Crustacea</taxon>
        <taxon>Multicrustacea</taxon>
        <taxon>Cirripedia</taxon>
        <taxon>Thoracica</taxon>
        <taxon>Thoracicalcarea</taxon>
        <taxon>Balanomorpha</taxon>
        <taxon>Balanoidea</taxon>
        <taxon>Balanidae</taxon>
        <taxon>Amphibalaninae</taxon>
        <taxon>Amphibalanus</taxon>
    </lineage>
</organism>
<feature type="domain" description="Cystatin" evidence="3">
    <location>
        <begin position="77"/>
        <end position="151"/>
    </location>
</feature>
<dbReference type="InterPro" id="IPR046350">
    <property type="entry name" value="Cystatin_sf"/>
</dbReference>
<feature type="compositionally biased region" description="Low complexity" evidence="1">
    <location>
        <begin position="239"/>
        <end position="252"/>
    </location>
</feature>
<feature type="region of interest" description="Disordered" evidence="1">
    <location>
        <begin position="232"/>
        <end position="252"/>
    </location>
</feature>
<name>A0A6A4VLG4_AMPAM</name>